<evidence type="ECO:0000313" key="13">
    <source>
        <dbReference type="EMBL" id="WRQ89759.1"/>
    </source>
</evidence>
<dbReference type="InterPro" id="IPR006700">
    <property type="entry name" value="RsmE"/>
</dbReference>
<dbReference type="EC" id="2.1.1.193" evidence="10"/>
<keyword evidence="14" id="KW-1185">Reference proteome</keyword>
<evidence type="ECO:0000256" key="8">
    <source>
        <dbReference type="ARBA" id="ARBA00025699"/>
    </source>
</evidence>
<evidence type="ECO:0000256" key="4">
    <source>
        <dbReference type="ARBA" id="ARBA00022552"/>
    </source>
</evidence>
<keyword evidence="6 10" id="KW-0808">Transferase</keyword>
<comment type="function">
    <text evidence="8 10">Specifically methylates the N3 position of the uracil ring of uridine 1498 (m3U1498) in 16S rRNA. Acts on the fully assembled 30S ribosomal subunit.</text>
</comment>
<feature type="domain" description="Ribosomal RNA small subunit methyltransferase E PUA-like" evidence="12">
    <location>
        <begin position="19"/>
        <end position="62"/>
    </location>
</feature>
<keyword evidence="5 10" id="KW-0489">Methyltransferase</keyword>
<keyword evidence="4 10" id="KW-0698">rRNA processing</keyword>
<dbReference type="InterPro" id="IPR046886">
    <property type="entry name" value="RsmE_MTase_dom"/>
</dbReference>
<comment type="catalytic activity">
    <reaction evidence="9 10">
        <text>uridine(1498) in 16S rRNA + S-adenosyl-L-methionine = N(3)-methyluridine(1498) in 16S rRNA + S-adenosyl-L-homocysteine + H(+)</text>
        <dbReference type="Rhea" id="RHEA:42920"/>
        <dbReference type="Rhea" id="RHEA-COMP:10283"/>
        <dbReference type="Rhea" id="RHEA-COMP:10284"/>
        <dbReference type="ChEBI" id="CHEBI:15378"/>
        <dbReference type="ChEBI" id="CHEBI:57856"/>
        <dbReference type="ChEBI" id="CHEBI:59789"/>
        <dbReference type="ChEBI" id="CHEBI:65315"/>
        <dbReference type="ChEBI" id="CHEBI:74502"/>
        <dbReference type="EC" id="2.1.1.193"/>
    </reaction>
</comment>
<dbReference type="InterPro" id="IPR029028">
    <property type="entry name" value="Alpha/beta_knot_MTases"/>
</dbReference>
<evidence type="ECO:0000256" key="5">
    <source>
        <dbReference type="ARBA" id="ARBA00022603"/>
    </source>
</evidence>
<evidence type="ECO:0000256" key="9">
    <source>
        <dbReference type="ARBA" id="ARBA00047944"/>
    </source>
</evidence>
<dbReference type="Gene3D" id="3.40.1280.10">
    <property type="match status" value="1"/>
</dbReference>
<proteinExistence type="inferred from homology"/>
<reference evidence="13 14" key="1">
    <citation type="submission" date="2021-08" db="EMBL/GenBank/DDBJ databases">
        <authorList>
            <person name="Zhang D."/>
            <person name="Zhang A."/>
            <person name="Wang L."/>
        </authorList>
    </citation>
    <scope>NUCLEOTIDE SEQUENCE [LARGE SCALE GENOMIC DNA]</scope>
    <source>
        <strain evidence="13 14">WL0086</strain>
    </source>
</reference>
<evidence type="ECO:0000259" key="12">
    <source>
        <dbReference type="Pfam" id="PF20260"/>
    </source>
</evidence>
<reference evidence="13 14" key="2">
    <citation type="submission" date="2023-12" db="EMBL/GenBank/DDBJ databases">
        <title>Description of an unclassified Opitutus bacterium of Verrucomicrobiota.</title>
        <authorList>
            <person name="Zhang D.-F."/>
        </authorList>
    </citation>
    <scope>NUCLEOTIDE SEQUENCE [LARGE SCALE GENOMIC DNA]</scope>
    <source>
        <strain evidence="13 14">WL0086</strain>
    </source>
</reference>
<comment type="subcellular location">
    <subcellularLocation>
        <location evidence="1 10">Cytoplasm</location>
    </subcellularLocation>
</comment>
<feature type="domain" description="Ribosomal RNA small subunit methyltransferase E methyltransferase" evidence="11">
    <location>
        <begin position="74"/>
        <end position="233"/>
    </location>
</feature>
<dbReference type="PANTHER" id="PTHR30027">
    <property type="entry name" value="RIBOSOMAL RNA SMALL SUBUNIT METHYLTRANSFERASE E"/>
    <property type="match status" value="1"/>
</dbReference>
<dbReference type="InterPro" id="IPR046887">
    <property type="entry name" value="RsmE_PUA-like"/>
</dbReference>
<dbReference type="Proteomes" id="UP000738431">
    <property type="component" value="Chromosome"/>
</dbReference>
<dbReference type="GO" id="GO:0032259">
    <property type="term" value="P:methylation"/>
    <property type="evidence" value="ECO:0007669"/>
    <property type="project" value="UniProtKB-KW"/>
</dbReference>
<dbReference type="CDD" id="cd18084">
    <property type="entry name" value="RsmE-like"/>
    <property type="match status" value="1"/>
</dbReference>
<evidence type="ECO:0000256" key="1">
    <source>
        <dbReference type="ARBA" id="ARBA00004496"/>
    </source>
</evidence>
<evidence type="ECO:0000256" key="2">
    <source>
        <dbReference type="ARBA" id="ARBA00005528"/>
    </source>
</evidence>
<dbReference type="EMBL" id="CP139781">
    <property type="protein sequence ID" value="WRQ89759.1"/>
    <property type="molecule type" value="Genomic_DNA"/>
</dbReference>
<dbReference type="GO" id="GO:0008168">
    <property type="term" value="F:methyltransferase activity"/>
    <property type="evidence" value="ECO:0007669"/>
    <property type="project" value="UniProtKB-KW"/>
</dbReference>
<dbReference type="NCBIfam" id="TIGR00046">
    <property type="entry name" value="RsmE family RNA methyltransferase"/>
    <property type="match status" value="1"/>
</dbReference>
<evidence type="ECO:0000256" key="3">
    <source>
        <dbReference type="ARBA" id="ARBA00022490"/>
    </source>
</evidence>
<dbReference type="SUPFAM" id="SSF75217">
    <property type="entry name" value="alpha/beta knot"/>
    <property type="match status" value="1"/>
</dbReference>
<dbReference type="PANTHER" id="PTHR30027:SF3">
    <property type="entry name" value="16S RRNA (URACIL(1498)-N(3))-METHYLTRANSFERASE"/>
    <property type="match status" value="1"/>
</dbReference>
<protein>
    <recommendedName>
        <fullName evidence="10">Ribosomal RNA small subunit methyltransferase E</fullName>
        <ecNumber evidence="10">2.1.1.193</ecNumber>
    </recommendedName>
</protein>
<evidence type="ECO:0000313" key="14">
    <source>
        <dbReference type="Proteomes" id="UP000738431"/>
    </source>
</evidence>
<keyword evidence="3 10" id="KW-0963">Cytoplasm</keyword>
<dbReference type="Pfam" id="PF20260">
    <property type="entry name" value="PUA_4"/>
    <property type="match status" value="1"/>
</dbReference>
<sequence length="244" mass="26763">MNIVLFDPSETAPPLPRSDERARHILKVLRRSEGDNFDVGLINGPRGKATLRSITEDALHLDFTWDAPHPPPPATTLVVGLPRPQTARDILRDATTLGVTQIHFVRTARSDINYADSSLWQDEAWRRHLVLGAAQAFDTHLPRVTCAHDLSSALGSIHDATTTLALDNYGAEVAMAEFPLPTSFAHVVLCLGPERGWDDADREVLARFGAVRAHLGTRVLRLETAVVAGLTLLHAARHRVNPLV</sequence>
<gene>
    <name evidence="13" type="ORF">K1X11_010110</name>
</gene>
<evidence type="ECO:0000256" key="10">
    <source>
        <dbReference type="PIRNR" id="PIRNR015601"/>
    </source>
</evidence>
<dbReference type="Pfam" id="PF04452">
    <property type="entry name" value="Methyltrans_RNA"/>
    <property type="match status" value="1"/>
</dbReference>
<comment type="similarity">
    <text evidence="2 10">Belongs to the RNA methyltransferase RsmE family.</text>
</comment>
<name>A0ABZ1CDK2_9BACT</name>
<evidence type="ECO:0000259" key="11">
    <source>
        <dbReference type="Pfam" id="PF04452"/>
    </source>
</evidence>
<accession>A0ABZ1CDK2</accession>
<keyword evidence="7 10" id="KW-0949">S-adenosyl-L-methionine</keyword>
<dbReference type="PIRSF" id="PIRSF015601">
    <property type="entry name" value="MTase_slr0722"/>
    <property type="match status" value="1"/>
</dbReference>
<dbReference type="RefSeq" id="WP_221032217.1">
    <property type="nucleotide sequence ID" value="NZ_CP139781.1"/>
</dbReference>
<organism evidence="13 14">
    <name type="scientific">Actomonas aquatica</name>
    <dbReference type="NCBI Taxonomy" id="2866162"/>
    <lineage>
        <taxon>Bacteria</taxon>
        <taxon>Pseudomonadati</taxon>
        <taxon>Verrucomicrobiota</taxon>
        <taxon>Opitutia</taxon>
        <taxon>Opitutales</taxon>
        <taxon>Opitutaceae</taxon>
        <taxon>Actomonas</taxon>
    </lineage>
</organism>
<evidence type="ECO:0000256" key="7">
    <source>
        <dbReference type="ARBA" id="ARBA00022691"/>
    </source>
</evidence>
<evidence type="ECO:0000256" key="6">
    <source>
        <dbReference type="ARBA" id="ARBA00022679"/>
    </source>
</evidence>
<dbReference type="InterPro" id="IPR029026">
    <property type="entry name" value="tRNA_m1G_MTases_N"/>
</dbReference>